<proteinExistence type="predicted"/>
<accession>A0AAE1KZ18</accession>
<dbReference type="AlphaFoldDB" id="A0AAE1KZ18"/>
<feature type="region of interest" description="Disordered" evidence="1">
    <location>
        <begin position="49"/>
        <end position="74"/>
    </location>
</feature>
<reference evidence="2" key="1">
    <citation type="submission" date="2023-10" db="EMBL/GenBank/DDBJ databases">
        <title>Genome assemblies of two species of porcelain crab, Petrolisthes cinctipes and Petrolisthes manimaculis (Anomura: Porcellanidae).</title>
        <authorList>
            <person name="Angst P."/>
        </authorList>
    </citation>
    <scope>NUCLEOTIDE SEQUENCE</scope>
    <source>
        <strain evidence="2">PB745_01</strain>
        <tissue evidence="2">Gill</tissue>
    </source>
</reference>
<dbReference type="Proteomes" id="UP001286313">
    <property type="component" value="Unassembled WGS sequence"/>
</dbReference>
<comment type="caution">
    <text evidence="2">The sequence shown here is derived from an EMBL/GenBank/DDBJ whole genome shotgun (WGS) entry which is preliminary data.</text>
</comment>
<name>A0AAE1KZ18_PETCI</name>
<organism evidence="2 3">
    <name type="scientific">Petrolisthes cinctipes</name>
    <name type="common">Flat porcelain crab</name>
    <dbReference type="NCBI Taxonomy" id="88211"/>
    <lineage>
        <taxon>Eukaryota</taxon>
        <taxon>Metazoa</taxon>
        <taxon>Ecdysozoa</taxon>
        <taxon>Arthropoda</taxon>
        <taxon>Crustacea</taxon>
        <taxon>Multicrustacea</taxon>
        <taxon>Malacostraca</taxon>
        <taxon>Eumalacostraca</taxon>
        <taxon>Eucarida</taxon>
        <taxon>Decapoda</taxon>
        <taxon>Pleocyemata</taxon>
        <taxon>Anomura</taxon>
        <taxon>Galatheoidea</taxon>
        <taxon>Porcellanidae</taxon>
        <taxon>Petrolisthes</taxon>
    </lineage>
</organism>
<dbReference type="EMBL" id="JAWQEG010000487">
    <property type="protein sequence ID" value="KAK3889418.1"/>
    <property type="molecule type" value="Genomic_DNA"/>
</dbReference>
<sequence>MTTGLDETGQYSDSELTKRWMEQLKDSWSERLLGVQICRFVSPKENRLQTGLEKSPGSSEQFNGVAEQERKLEL</sequence>
<evidence type="ECO:0000313" key="3">
    <source>
        <dbReference type="Proteomes" id="UP001286313"/>
    </source>
</evidence>
<gene>
    <name evidence="2" type="ORF">Pcinc_006582</name>
</gene>
<protein>
    <submittedName>
        <fullName evidence="2">Uncharacterized protein</fullName>
    </submittedName>
</protein>
<keyword evidence="3" id="KW-1185">Reference proteome</keyword>
<evidence type="ECO:0000313" key="2">
    <source>
        <dbReference type="EMBL" id="KAK3889418.1"/>
    </source>
</evidence>
<evidence type="ECO:0000256" key="1">
    <source>
        <dbReference type="SAM" id="MobiDB-lite"/>
    </source>
</evidence>